<dbReference type="EMBL" id="JAQQWL010000006">
    <property type="protein sequence ID" value="KAK8070302.1"/>
    <property type="molecule type" value="Genomic_DNA"/>
</dbReference>
<accession>A0ABR1VGM6</accession>
<gene>
    <name evidence="2" type="ORF">PG994_006918</name>
</gene>
<dbReference type="GeneID" id="92091390"/>
<comment type="caution">
    <text evidence="2">The sequence shown here is derived from an EMBL/GenBank/DDBJ whole genome shotgun (WGS) entry which is preliminary data.</text>
</comment>
<dbReference type="RefSeq" id="XP_066717596.1">
    <property type="nucleotide sequence ID" value="XM_066858327.1"/>
</dbReference>
<sequence>MPDTPSTEATRAEEDRLEAIAAAKEKEELRLVEIEKVASNHDGEFTLDAEVDATKPVVGGLYLDFNHDYKSEPLRPRSASWNSSRSRSCEKVHPSPLGVHITEDHLTLDVPAELFVGGGDDKKAVPEEAPKIIELFGIRSRAHDDFFMEQRRERLAQAAAKKGKKAKRNRRKRAARHAR</sequence>
<feature type="compositionally biased region" description="Low complexity" evidence="1">
    <location>
        <begin position="76"/>
        <end position="86"/>
    </location>
</feature>
<feature type="region of interest" description="Disordered" evidence="1">
    <location>
        <begin position="155"/>
        <end position="179"/>
    </location>
</feature>
<evidence type="ECO:0000313" key="2">
    <source>
        <dbReference type="EMBL" id="KAK8070302.1"/>
    </source>
</evidence>
<reference evidence="2 3" key="1">
    <citation type="submission" date="2023-01" db="EMBL/GenBank/DDBJ databases">
        <title>Analysis of 21 Apiospora genomes using comparative genomics revels a genus with tremendous synthesis potential of carbohydrate active enzymes and secondary metabolites.</title>
        <authorList>
            <person name="Sorensen T."/>
        </authorList>
    </citation>
    <scope>NUCLEOTIDE SEQUENCE [LARGE SCALE GENOMIC DNA]</scope>
    <source>
        <strain evidence="2 3">CBS 135458</strain>
    </source>
</reference>
<keyword evidence="3" id="KW-1185">Reference proteome</keyword>
<feature type="compositionally biased region" description="Basic residues" evidence="1">
    <location>
        <begin position="161"/>
        <end position="179"/>
    </location>
</feature>
<evidence type="ECO:0000256" key="1">
    <source>
        <dbReference type="SAM" id="MobiDB-lite"/>
    </source>
</evidence>
<dbReference type="Proteomes" id="UP001480595">
    <property type="component" value="Unassembled WGS sequence"/>
</dbReference>
<protein>
    <submittedName>
        <fullName evidence="2">Uncharacterized protein</fullName>
    </submittedName>
</protein>
<proteinExistence type="predicted"/>
<feature type="region of interest" description="Disordered" evidence="1">
    <location>
        <begin position="73"/>
        <end position="92"/>
    </location>
</feature>
<name>A0ABR1VGM6_9PEZI</name>
<organism evidence="2 3">
    <name type="scientific">Apiospora phragmitis</name>
    <dbReference type="NCBI Taxonomy" id="2905665"/>
    <lineage>
        <taxon>Eukaryota</taxon>
        <taxon>Fungi</taxon>
        <taxon>Dikarya</taxon>
        <taxon>Ascomycota</taxon>
        <taxon>Pezizomycotina</taxon>
        <taxon>Sordariomycetes</taxon>
        <taxon>Xylariomycetidae</taxon>
        <taxon>Amphisphaeriales</taxon>
        <taxon>Apiosporaceae</taxon>
        <taxon>Apiospora</taxon>
    </lineage>
</organism>
<evidence type="ECO:0000313" key="3">
    <source>
        <dbReference type="Proteomes" id="UP001480595"/>
    </source>
</evidence>